<dbReference type="GO" id="GO:0005829">
    <property type="term" value="C:cytosol"/>
    <property type="evidence" value="ECO:0007669"/>
    <property type="project" value="TreeGrafter"/>
</dbReference>
<gene>
    <name evidence="6" type="ORF">IB286_13210</name>
</gene>
<dbReference type="HAMAP" id="MF_00686">
    <property type="entry name" value="Fe_traffic_YggX"/>
    <property type="match status" value="1"/>
</dbReference>
<dbReference type="InterPro" id="IPR036766">
    <property type="entry name" value="Fe_traffick_prot_YggX_sf"/>
</dbReference>
<dbReference type="PIRSF" id="PIRSF029827">
    <property type="entry name" value="Fe_traffic_YggX"/>
    <property type="match status" value="1"/>
</dbReference>
<dbReference type="GO" id="GO:0005506">
    <property type="term" value="F:iron ion binding"/>
    <property type="evidence" value="ECO:0007669"/>
    <property type="project" value="UniProtKB-UniRule"/>
</dbReference>
<dbReference type="Pfam" id="PF04362">
    <property type="entry name" value="Iron_traffic"/>
    <property type="match status" value="1"/>
</dbReference>
<dbReference type="PANTHER" id="PTHR36965">
    <property type="entry name" value="FE(2+)-TRAFFICKING PROTEIN-RELATED"/>
    <property type="match status" value="1"/>
</dbReference>
<evidence type="ECO:0000313" key="6">
    <source>
        <dbReference type="EMBL" id="MBD2859961.1"/>
    </source>
</evidence>
<dbReference type="EMBL" id="JACXLD010000009">
    <property type="protein sequence ID" value="MBD2859961.1"/>
    <property type="molecule type" value="Genomic_DNA"/>
</dbReference>
<comment type="similarity">
    <text evidence="3 5">Belongs to the Fe(2+)-trafficking protein family.</text>
</comment>
<dbReference type="NCBIfam" id="NF003817">
    <property type="entry name" value="PRK05408.1"/>
    <property type="match status" value="1"/>
</dbReference>
<dbReference type="InterPro" id="IPR007457">
    <property type="entry name" value="Fe_traffick_prot_YggX"/>
</dbReference>
<sequence length="90" mass="10632">MSRTVFCRKLQQELPGLDKPPYPGPKGQDIFENISKQAWLEWQQHQTMLINEKQLSMVDPKARKFIQQEMEKYFAGEEFERAEGYVPPSE</sequence>
<dbReference type="RefSeq" id="WP_190766347.1">
    <property type="nucleotide sequence ID" value="NZ_JACXLD010000009.1"/>
</dbReference>
<evidence type="ECO:0000256" key="3">
    <source>
        <dbReference type="ARBA" id="ARBA00061679"/>
    </source>
</evidence>
<evidence type="ECO:0000256" key="5">
    <source>
        <dbReference type="HAMAP-Rule" id="MF_00686"/>
    </source>
</evidence>
<keyword evidence="1 5" id="KW-0408">Iron</keyword>
<dbReference type="Proteomes" id="UP000610558">
    <property type="component" value="Unassembled WGS sequence"/>
</dbReference>
<dbReference type="AlphaFoldDB" id="A0A927C5J0"/>
<comment type="function">
    <text evidence="2">Could be a mediator in iron transactions between iron acquisition and iron-requiring processes, such as synthesis and/or repair of Fe-S clusters in biosynthetic enzymes. Necessary to maintain high levels of aconitase under oxidative stress.</text>
</comment>
<organism evidence="6 7">
    <name type="scientific">Spongiibacter pelagi</name>
    <dbReference type="NCBI Taxonomy" id="2760804"/>
    <lineage>
        <taxon>Bacteria</taxon>
        <taxon>Pseudomonadati</taxon>
        <taxon>Pseudomonadota</taxon>
        <taxon>Gammaproteobacteria</taxon>
        <taxon>Cellvibrionales</taxon>
        <taxon>Spongiibacteraceae</taxon>
        <taxon>Spongiibacter</taxon>
    </lineage>
</organism>
<dbReference type="GO" id="GO:0034599">
    <property type="term" value="P:cellular response to oxidative stress"/>
    <property type="evidence" value="ECO:0007669"/>
    <property type="project" value="TreeGrafter"/>
</dbReference>
<dbReference type="FunFam" id="1.10.3880.10:FF:000001">
    <property type="entry name" value="Probable Fe(2+)-trafficking protein"/>
    <property type="match status" value="1"/>
</dbReference>
<evidence type="ECO:0000256" key="1">
    <source>
        <dbReference type="ARBA" id="ARBA00023004"/>
    </source>
</evidence>
<dbReference type="Gene3D" id="1.10.3880.10">
    <property type="entry name" value="Fe(II) trafficking protein YggX"/>
    <property type="match status" value="1"/>
</dbReference>
<dbReference type="SUPFAM" id="SSF111148">
    <property type="entry name" value="YggX-like"/>
    <property type="match status" value="1"/>
</dbReference>
<comment type="caution">
    <text evidence="6">The sequence shown here is derived from an EMBL/GenBank/DDBJ whole genome shotgun (WGS) entry which is preliminary data.</text>
</comment>
<protein>
    <recommendedName>
        <fullName evidence="4 5">Probable Fe(2+)-trafficking protein</fullName>
    </recommendedName>
</protein>
<accession>A0A927C5J0</accession>
<dbReference type="PANTHER" id="PTHR36965:SF1">
    <property type="entry name" value="FE(2+)-TRAFFICKING PROTEIN-RELATED"/>
    <property type="match status" value="1"/>
</dbReference>
<reference evidence="6" key="1">
    <citation type="submission" date="2020-09" db="EMBL/GenBank/DDBJ databases">
        <authorList>
            <person name="Yoon J.-W."/>
        </authorList>
    </citation>
    <scope>NUCLEOTIDE SEQUENCE</scope>
    <source>
        <strain evidence="6">KMU-158</strain>
    </source>
</reference>
<name>A0A927C5J0_9GAMM</name>
<evidence type="ECO:0000313" key="7">
    <source>
        <dbReference type="Proteomes" id="UP000610558"/>
    </source>
</evidence>
<keyword evidence="7" id="KW-1185">Reference proteome</keyword>
<evidence type="ECO:0000256" key="4">
    <source>
        <dbReference type="ARBA" id="ARBA00070403"/>
    </source>
</evidence>
<proteinExistence type="inferred from homology"/>
<evidence type="ECO:0000256" key="2">
    <source>
        <dbReference type="ARBA" id="ARBA00053793"/>
    </source>
</evidence>